<dbReference type="PANTHER" id="PTHR33993:SF2">
    <property type="entry name" value="VOC DOMAIN-CONTAINING PROTEIN"/>
    <property type="match status" value="1"/>
</dbReference>
<dbReference type="GO" id="GO:0051213">
    <property type="term" value="F:dioxygenase activity"/>
    <property type="evidence" value="ECO:0007669"/>
    <property type="project" value="UniProtKB-KW"/>
</dbReference>
<dbReference type="SUPFAM" id="SSF54593">
    <property type="entry name" value="Glyoxalase/Bleomycin resistance protein/Dihydroxybiphenyl dioxygenase"/>
    <property type="match status" value="1"/>
</dbReference>
<dbReference type="InterPro" id="IPR029068">
    <property type="entry name" value="Glyas_Bleomycin-R_OHBP_Dase"/>
</dbReference>
<dbReference type="InterPro" id="IPR004360">
    <property type="entry name" value="Glyas_Fos-R_dOase_dom"/>
</dbReference>
<name>A0A317K9E8_9ACTN</name>
<feature type="domain" description="VOC" evidence="1">
    <location>
        <begin position="4"/>
        <end position="127"/>
    </location>
</feature>
<dbReference type="Pfam" id="PF00903">
    <property type="entry name" value="Glyoxalase"/>
    <property type="match status" value="1"/>
</dbReference>
<dbReference type="InterPro" id="IPR052164">
    <property type="entry name" value="Anthracycline_SecMetBiosynth"/>
</dbReference>
<dbReference type="AlphaFoldDB" id="A0A317K9E8"/>
<comment type="caution">
    <text evidence="2">The sequence shown here is derived from an EMBL/GenBank/DDBJ whole genome shotgun (WGS) entry which is preliminary data.</text>
</comment>
<accession>A0A317K9E8</accession>
<dbReference type="InterPro" id="IPR037523">
    <property type="entry name" value="VOC_core"/>
</dbReference>
<dbReference type="PANTHER" id="PTHR33993">
    <property type="entry name" value="GLYOXALASE-RELATED"/>
    <property type="match status" value="1"/>
</dbReference>
<evidence type="ECO:0000313" key="3">
    <source>
        <dbReference type="Proteomes" id="UP000245683"/>
    </source>
</evidence>
<dbReference type="Gene3D" id="3.10.180.10">
    <property type="entry name" value="2,3-Dihydroxybiphenyl 1,2-Dioxygenase, domain 1"/>
    <property type="match status" value="1"/>
</dbReference>
<organism evidence="2 3">
    <name type="scientific">Micromonospora globispora</name>
    <dbReference type="NCBI Taxonomy" id="1450148"/>
    <lineage>
        <taxon>Bacteria</taxon>
        <taxon>Bacillati</taxon>
        <taxon>Actinomycetota</taxon>
        <taxon>Actinomycetes</taxon>
        <taxon>Micromonosporales</taxon>
        <taxon>Micromonosporaceae</taxon>
        <taxon>Micromonospora</taxon>
    </lineage>
</organism>
<sequence length="138" mass="15163">MLRGLATVSFWAADLPAARAWYADLLGVEPYFERSGPDGRSAYCEFRLGDHQDELGLIDRRYAPPGAAERPGGAIVYWHVDDVEAVVDRLLAAGAREYEPVRKRGDLGFVTASVVDPFGNVLGVMTNPHHVETHRLAS</sequence>
<gene>
    <name evidence="2" type="ORF">DLJ46_08340</name>
</gene>
<evidence type="ECO:0000259" key="1">
    <source>
        <dbReference type="PROSITE" id="PS51819"/>
    </source>
</evidence>
<dbReference type="Proteomes" id="UP000245683">
    <property type="component" value="Unassembled WGS sequence"/>
</dbReference>
<keyword evidence="3" id="KW-1185">Reference proteome</keyword>
<dbReference type="EMBL" id="QGSV01000124">
    <property type="protein sequence ID" value="PWU49889.1"/>
    <property type="molecule type" value="Genomic_DNA"/>
</dbReference>
<reference evidence="3" key="1">
    <citation type="submission" date="2018-05" db="EMBL/GenBank/DDBJ databases">
        <title>Micromonospora globispora sp. nov. and Micromonospora rugosa sp. nov., isolated from marine sediment.</title>
        <authorList>
            <person name="Carro L."/>
            <person name="Aysel V."/>
            <person name="Cetin D."/>
            <person name="Igual J.M."/>
            <person name="Klenk H.-P."/>
            <person name="Trujillo M.E."/>
            <person name="Sahin N."/>
        </authorList>
    </citation>
    <scope>NUCLEOTIDE SEQUENCE [LARGE SCALE GENOMIC DNA]</scope>
    <source>
        <strain evidence="3">S2904</strain>
    </source>
</reference>
<proteinExistence type="predicted"/>
<dbReference type="PROSITE" id="PS51819">
    <property type="entry name" value="VOC"/>
    <property type="match status" value="1"/>
</dbReference>
<protein>
    <submittedName>
        <fullName evidence="2">Dioxygenase</fullName>
    </submittedName>
</protein>
<dbReference type="RefSeq" id="WP_109944081.1">
    <property type="nucleotide sequence ID" value="NZ_QGGF01000015.1"/>
</dbReference>
<keyword evidence="2" id="KW-0223">Dioxygenase</keyword>
<evidence type="ECO:0000313" key="2">
    <source>
        <dbReference type="EMBL" id="PWU49889.1"/>
    </source>
</evidence>
<keyword evidence="2" id="KW-0560">Oxidoreductase</keyword>
<dbReference type="OrthoDB" id="4548523at2"/>